<dbReference type="OrthoDB" id="8252324at2"/>
<protein>
    <submittedName>
        <fullName evidence="1">Uncharacterized protein</fullName>
    </submittedName>
</protein>
<dbReference type="RefSeq" id="WP_148756348.1">
    <property type="nucleotide sequence ID" value="NZ_VSSR01000098.1"/>
</dbReference>
<keyword evidence="2" id="KW-1185">Reference proteome</keyword>
<sequence>MQMLHSRTIDSIDADTLTECSEREILFRIEAGFVLYLTHARSISATQDQVIFLGTREALLWLNENAPLAEARGVS</sequence>
<gene>
    <name evidence="1" type="ORF">FXB38_39805</name>
</gene>
<dbReference type="AlphaFoldDB" id="A0A5S4VZ06"/>
<dbReference type="Proteomes" id="UP000324853">
    <property type="component" value="Unassembled WGS sequence"/>
</dbReference>
<evidence type="ECO:0000313" key="1">
    <source>
        <dbReference type="EMBL" id="TYL71711.1"/>
    </source>
</evidence>
<organism evidence="1 2">
    <name type="scientific">Bradyrhizobium cytisi</name>
    <dbReference type="NCBI Taxonomy" id="515489"/>
    <lineage>
        <taxon>Bacteria</taxon>
        <taxon>Pseudomonadati</taxon>
        <taxon>Pseudomonadota</taxon>
        <taxon>Alphaproteobacteria</taxon>
        <taxon>Hyphomicrobiales</taxon>
        <taxon>Nitrobacteraceae</taxon>
        <taxon>Bradyrhizobium</taxon>
    </lineage>
</organism>
<accession>A0A5S4VZ06</accession>
<comment type="caution">
    <text evidence="1">The sequence shown here is derived from an EMBL/GenBank/DDBJ whole genome shotgun (WGS) entry which is preliminary data.</text>
</comment>
<name>A0A5S4VZ06_9BRAD</name>
<dbReference type="EMBL" id="VSSR01000098">
    <property type="protein sequence ID" value="TYL71711.1"/>
    <property type="molecule type" value="Genomic_DNA"/>
</dbReference>
<proteinExistence type="predicted"/>
<evidence type="ECO:0000313" key="2">
    <source>
        <dbReference type="Proteomes" id="UP000324853"/>
    </source>
</evidence>
<reference evidence="1 2" key="1">
    <citation type="submission" date="2019-08" db="EMBL/GenBank/DDBJ databases">
        <title>Bradyrhizobium hipponensis sp. nov., a rhizobium isolated from a Lupinus angustifolius root nodule in Tunisia.</title>
        <authorList>
            <person name="Off K."/>
            <person name="Rejili M."/>
            <person name="Mars M."/>
            <person name="Brachmann A."/>
            <person name="Marin M."/>
        </authorList>
    </citation>
    <scope>NUCLEOTIDE SEQUENCE [LARGE SCALE GENOMIC DNA]</scope>
    <source>
        <strain evidence="1 2">CTAW11</strain>
    </source>
</reference>